<sequence length="365" mass="36269">MGINVGSRAISGVFVGSTAVQAVYVGSTKVWPNFDARIVPFRGPITQVAPTTGANFYLQQNISPTTTTTGSTTLSANSRKAFMWAVMEPGHTVTITCSGREAFKLAYSGTTVTASSMPTNNSLLSTSVTADGSVVWVSCQMTPDWSAFKLVLNVYSSAGASLGSSSAGNGGSLAGSKVALTAGTATVSGVGSPFFGFVLTSDVWPGLITEANSVLYNAAAESSTTAGTFSIQQIFTGGQIIIGIYGGGTGGAGGTDSFAGADGADGKGLIISPYVSTGLLSPGYGGSGGRGGETNFYADSGLPGGPTTYGEYSTAGSTSRPVINIPGTSVKVPNYVGAGGAGGKSGQGTGSAGSKGGILVAYRWT</sequence>
<gene>
    <name evidence="1" type="primary">26</name>
    <name evidence="1" type="ORF">CRUELLA_26</name>
</gene>
<proteinExistence type="predicted"/>
<evidence type="ECO:0000313" key="1">
    <source>
        <dbReference type="EMBL" id="AYQ98326.1"/>
    </source>
</evidence>
<protein>
    <submittedName>
        <fullName evidence="1">Uncharacterized protein</fullName>
    </submittedName>
</protein>
<evidence type="ECO:0000313" key="2">
    <source>
        <dbReference type="Proteomes" id="UP000274323"/>
    </source>
</evidence>
<organism evidence="1 2">
    <name type="scientific">Corynebacterium phage Cruella</name>
    <dbReference type="NCBI Taxonomy" id="2483718"/>
    <lineage>
        <taxon>Viruses</taxon>
        <taxon>Duplodnaviria</taxon>
        <taxon>Heunggongvirae</taxon>
        <taxon>Uroviricota</taxon>
        <taxon>Caudoviricetes</taxon>
        <taxon>Zierdtviridae</taxon>
        <taxon>Toshachvirinae</taxon>
        <taxon>Ceetrepovirus</taxon>
        <taxon>Ceetrepovirus C3PO</taxon>
        <taxon>Corynebacterium virus C3PO</taxon>
    </lineage>
</organism>
<name>A0A3G3LW55_9CAUD</name>
<dbReference type="Proteomes" id="UP000274323">
    <property type="component" value="Genome"/>
</dbReference>
<dbReference type="EMBL" id="MH926056">
    <property type="protein sequence ID" value="AYQ98326.1"/>
    <property type="molecule type" value="Genomic_DNA"/>
</dbReference>
<reference evidence="1 2" key="1">
    <citation type="submission" date="2018-09" db="EMBL/GenBank/DDBJ databases">
        <authorList>
            <person name="Aaron K.S."/>
            <person name="Aaron A."/>
            <person name="Almond C.M."/>
            <person name="Armstrong D.J."/>
            <person name="Arnold T.D."/>
            <person name="Atiyeh M."/>
            <person name="Austin C.J."/>
            <person name="Baker T.S."/>
            <person name="Bilger V.C."/>
            <person name="Boggan A.O."/>
            <person name="Cadieux A.J."/>
            <person name="Carroll K."/>
            <person name="Castro M.I."/>
            <person name="Cole A.L."/>
            <person name="Coleman K.V."/>
            <person name="Copeland L.C."/>
            <person name="Dickinson S.A."/>
            <person name="Earl J.S."/>
            <person name="Esekhaigbe O.A."/>
            <person name="Everett B.E."/>
            <person name="Everhardt M.B."/>
            <person name="Foster K.E."/>
            <person name="Galloway E."/>
            <person name="Glover L."/>
            <person name="Gregory K.R."/>
            <person name="Gunn D.S."/>
            <person name="Hall H.D."/>
            <person name="Hancock R.E."/>
            <person name="Hauth J.T."/>
            <person name="Hawkins C.P."/>
            <person name="Hayes H.S."/>
            <person name="Heathcock S."/>
            <person name="Hill C.D."/>
            <person name="Hill T."/>
            <person name="Ibe-Cumba A.M."/>
            <person name="Israil A.R."/>
            <person name="Jackson B.R."/>
            <person name="Jones K.L."/>
            <person name="King G.B."/>
            <person name="Last N.R."/>
            <person name="Lee C.E."/>
            <person name="Leger A.E."/>
            <person name="Lindley S.B."/>
            <person name="Martinez M."/>
            <person name="McKinney W.R."/>
            <person name="McWhirter S."/>
            <person name="Mercer J.M."/>
            <person name="Nachajski K."/>
            <person name="Newton M.A."/>
            <person name="Nguyen M.T."/>
            <person name="Northington A.L."/>
            <person name="Nuss P.C."/>
            <person name="Osborn S.L."/>
            <person name="Ozley R.E."/>
            <person name="Palmieri J.N."/>
            <person name="Perry C.A."/>
            <person name="Plump L.M."/>
            <person name="Prewitt D.E."/>
            <person name="Rafferty A.M."/>
            <person name="Rafford M.E."/>
            <person name="Ragland C.L."/>
            <person name="Ragland J.L."/>
            <person name="Reynolds H.A."/>
            <person name="Robbins T.J."/>
            <person name="Ryan A.D."/>
            <person name="Sharit M.C."/>
            <person name="Sharp M.L."/>
            <person name="Simpson D.M."/>
            <person name="Simpson A."/>
            <person name="Smith S.P."/>
            <person name="Smith M.E."/>
            <person name="Springer J.G."/>
            <person name="Standridge B."/>
            <person name="Stickley J.L."/>
            <person name="Strain M.R."/>
            <person name="Walker T.L."/>
            <person name="Weeks A.C."/>
            <person name="Williamson J."/>
            <person name="Quinn C.E."/>
            <person name="Monti D.L."/>
            <person name="Claughton R.M."/>
            <person name="Riley T.A."/>
            <person name="Yancie K.G."/>
            <person name="Brown C.E."/>
            <person name="Garlena R.A."/>
            <person name="Russell D.A."/>
            <person name="Pope W.H."/>
            <person name="Jacobs-Sera D."/>
            <person name="Hatfull G.F."/>
        </authorList>
    </citation>
    <scope>NUCLEOTIDE SEQUENCE [LARGE SCALE GENOMIC DNA]</scope>
</reference>
<accession>A0A3G3LW55</accession>